<evidence type="ECO:0000259" key="3">
    <source>
        <dbReference type="Pfam" id="PF00582"/>
    </source>
</evidence>
<dbReference type="PRINTS" id="PR01438">
    <property type="entry name" value="UNVRSLSTRESS"/>
</dbReference>
<protein>
    <submittedName>
        <fullName evidence="4">Universal stress protein</fullName>
    </submittedName>
</protein>
<dbReference type="PANTHER" id="PTHR46268:SF6">
    <property type="entry name" value="UNIVERSAL STRESS PROTEIN UP12"/>
    <property type="match status" value="1"/>
</dbReference>
<dbReference type="AlphaFoldDB" id="A0A5B8UAY5"/>
<dbReference type="EMBL" id="CP042430">
    <property type="protein sequence ID" value="QEC49812.1"/>
    <property type="molecule type" value="Genomic_DNA"/>
</dbReference>
<dbReference type="OrthoDB" id="4931198at2"/>
<accession>A0A5B8UAY5</accession>
<dbReference type="InterPro" id="IPR006015">
    <property type="entry name" value="Universal_stress_UspA"/>
</dbReference>
<gene>
    <name evidence="4" type="ORF">FSW04_21065</name>
</gene>
<keyword evidence="5" id="KW-1185">Reference proteome</keyword>
<reference evidence="4 5" key="1">
    <citation type="journal article" date="2018" name="J. Microbiol.">
        <title>Baekduia soli gen. nov., sp. nov., a novel bacterium isolated from the soil of Baekdu Mountain and proposal of a novel family name, Baekduiaceae fam. nov.</title>
        <authorList>
            <person name="An D.S."/>
            <person name="Siddiqi M.Z."/>
            <person name="Kim K.H."/>
            <person name="Yu H.S."/>
            <person name="Im W.T."/>
        </authorList>
    </citation>
    <scope>NUCLEOTIDE SEQUENCE [LARGE SCALE GENOMIC DNA]</scope>
    <source>
        <strain evidence="4 5">BR7-21</strain>
    </source>
</reference>
<dbReference type="Pfam" id="PF00582">
    <property type="entry name" value="Usp"/>
    <property type="match status" value="1"/>
</dbReference>
<evidence type="ECO:0000313" key="5">
    <source>
        <dbReference type="Proteomes" id="UP000321805"/>
    </source>
</evidence>
<dbReference type="Gene3D" id="3.40.50.12370">
    <property type="match status" value="1"/>
</dbReference>
<dbReference type="SUPFAM" id="SSF52402">
    <property type="entry name" value="Adenine nucleotide alpha hydrolases-like"/>
    <property type="match status" value="2"/>
</dbReference>
<dbReference type="CDD" id="cd23659">
    <property type="entry name" value="USP_At3g01520-like"/>
    <property type="match status" value="1"/>
</dbReference>
<sequence>MWRGDRSAMLGGQERTTPRREHTMHRTIIVAASEGRSLRDAFMLGTALAWPRGAELVLTRVDIGPARPVDDLQVLIASAPAGVIARAESVGAGSIVDGLHHAVTGAHAELLVLGSTHLSAVGRAARGDVALGAVRDAACAVAVAPAGYAERASAGLRRIAVAHDGGPEADEAFAWAVGLAERTGGSVQLIHVLSPAEDESDVRAGLRARCDDVRPRVPAIYDVRRGEPAASLAGGAELDLLVLGSHARGPLARLALGSVSSAVLRHAACPVVVLPRGVHAALEPVA</sequence>
<feature type="domain" description="UspA" evidence="3">
    <location>
        <begin position="157"/>
        <end position="275"/>
    </location>
</feature>
<evidence type="ECO:0000313" key="4">
    <source>
        <dbReference type="EMBL" id="QEC49812.1"/>
    </source>
</evidence>
<proteinExistence type="inferred from homology"/>
<evidence type="ECO:0000256" key="2">
    <source>
        <dbReference type="SAM" id="MobiDB-lite"/>
    </source>
</evidence>
<evidence type="ECO:0000256" key="1">
    <source>
        <dbReference type="ARBA" id="ARBA00008791"/>
    </source>
</evidence>
<dbReference type="InterPro" id="IPR006016">
    <property type="entry name" value="UspA"/>
</dbReference>
<feature type="region of interest" description="Disordered" evidence="2">
    <location>
        <begin position="1"/>
        <end position="20"/>
    </location>
</feature>
<dbReference type="PANTHER" id="PTHR46268">
    <property type="entry name" value="STRESS RESPONSE PROTEIN NHAX"/>
    <property type="match status" value="1"/>
</dbReference>
<dbReference type="Proteomes" id="UP000321805">
    <property type="component" value="Chromosome"/>
</dbReference>
<name>A0A5B8UAY5_9ACTN</name>
<organism evidence="4 5">
    <name type="scientific">Baekduia soli</name>
    <dbReference type="NCBI Taxonomy" id="496014"/>
    <lineage>
        <taxon>Bacteria</taxon>
        <taxon>Bacillati</taxon>
        <taxon>Actinomycetota</taxon>
        <taxon>Thermoleophilia</taxon>
        <taxon>Solirubrobacterales</taxon>
        <taxon>Baekduiaceae</taxon>
        <taxon>Baekduia</taxon>
    </lineage>
</organism>
<dbReference type="KEGG" id="bsol:FSW04_21065"/>
<comment type="similarity">
    <text evidence="1">Belongs to the universal stress protein A family.</text>
</comment>